<accession>A0A5J5IRA4</accession>
<reference evidence="3" key="1">
    <citation type="submission" date="2019-09" db="EMBL/GenBank/DDBJ databases">
        <title>Mumia zhuanghuii sp. nov. isolated from the intestinal contents of plateau pika (Ochotona curzoniae) in the Qinghai-Tibet plateau of China.</title>
        <authorList>
            <person name="Tian Z."/>
        </authorList>
    </citation>
    <scope>NUCLEOTIDE SEQUENCE [LARGE SCALE GENOMIC DNA]</scope>
    <source>
        <strain evidence="3">DSM 25564</strain>
    </source>
</reference>
<dbReference type="AlphaFoldDB" id="A0A5J5IRA4"/>
<dbReference type="PIRSF" id="PIRSF010372">
    <property type="entry name" value="PaiB"/>
    <property type="match status" value="1"/>
</dbReference>
<feature type="region of interest" description="Disordered" evidence="1">
    <location>
        <begin position="208"/>
        <end position="231"/>
    </location>
</feature>
<dbReference type="InterPro" id="IPR007396">
    <property type="entry name" value="TR_PAI2-type"/>
</dbReference>
<dbReference type="PANTHER" id="PTHR35802:SF1">
    <property type="entry name" value="PROTEASE SYNTHASE AND SPORULATION PROTEIN PAI 2"/>
    <property type="match status" value="1"/>
</dbReference>
<comment type="caution">
    <text evidence="2">The sequence shown here is derived from an EMBL/GenBank/DDBJ whole genome shotgun (WGS) entry which is preliminary data.</text>
</comment>
<protein>
    <submittedName>
        <fullName evidence="2">FMN-binding negative transcriptional regulator</fullName>
    </submittedName>
</protein>
<dbReference type="RefSeq" id="WP_150418999.1">
    <property type="nucleotide sequence ID" value="NZ_VYRZ01000002.1"/>
</dbReference>
<name>A0A5J5IRA4_9MICO</name>
<dbReference type="InterPro" id="IPR012349">
    <property type="entry name" value="Split_barrel_FMN-bd"/>
</dbReference>
<dbReference type="PANTHER" id="PTHR35802">
    <property type="entry name" value="PROTEASE SYNTHASE AND SPORULATION PROTEIN PAI 2"/>
    <property type="match status" value="1"/>
</dbReference>
<dbReference type="SUPFAM" id="SSF50475">
    <property type="entry name" value="FMN-binding split barrel"/>
    <property type="match status" value="1"/>
</dbReference>
<dbReference type="Proteomes" id="UP000327039">
    <property type="component" value="Unassembled WGS sequence"/>
</dbReference>
<sequence length="231" mass="25449">MRQNPSFAMTDAGELRRVIDENPWVTLVSATDDGLVASHYAVLLDHERDDLTIVGHVGRPDDLVHGLGERELLVVVQGPHGYVSPAWYGDVPAVPTWNFVSVHLAGIPELLAPGENLRVLERLVDRFESGLAEPRGMWAPPNDEDFVRRLERGTVGFRLTPTRVTAKRKLSQNRPDDVVDEIIARVESGDTPYADARLGAEMRRAHDALRAARAAAPSPGSETRSRIGEGR</sequence>
<gene>
    <name evidence="2" type="ORF">F6B42_07480</name>
</gene>
<evidence type="ECO:0000313" key="3">
    <source>
        <dbReference type="Proteomes" id="UP000327039"/>
    </source>
</evidence>
<dbReference type="Gene3D" id="2.30.110.10">
    <property type="entry name" value="Electron Transport, Fmn-binding Protein, Chain A"/>
    <property type="match status" value="1"/>
</dbReference>
<evidence type="ECO:0000256" key="1">
    <source>
        <dbReference type="SAM" id="MobiDB-lite"/>
    </source>
</evidence>
<dbReference type="EMBL" id="VYRZ01000002">
    <property type="protein sequence ID" value="KAA9086830.1"/>
    <property type="molecule type" value="Genomic_DNA"/>
</dbReference>
<dbReference type="Pfam" id="PF04299">
    <property type="entry name" value="FMN_bind_2"/>
    <property type="match status" value="1"/>
</dbReference>
<dbReference type="OrthoDB" id="9794948at2"/>
<evidence type="ECO:0000313" key="2">
    <source>
        <dbReference type="EMBL" id="KAA9086830.1"/>
    </source>
</evidence>
<proteinExistence type="predicted"/>
<keyword evidence="3" id="KW-1185">Reference proteome</keyword>
<organism evidence="2 3">
    <name type="scientific">Microbacterium radiodurans</name>
    <dbReference type="NCBI Taxonomy" id="661398"/>
    <lineage>
        <taxon>Bacteria</taxon>
        <taxon>Bacillati</taxon>
        <taxon>Actinomycetota</taxon>
        <taxon>Actinomycetes</taxon>
        <taxon>Micrococcales</taxon>
        <taxon>Microbacteriaceae</taxon>
        <taxon>Microbacterium</taxon>
    </lineage>
</organism>